<organism evidence="3 4">
    <name type="scientific">Ditylenchus destructor</name>
    <dbReference type="NCBI Taxonomy" id="166010"/>
    <lineage>
        <taxon>Eukaryota</taxon>
        <taxon>Metazoa</taxon>
        <taxon>Ecdysozoa</taxon>
        <taxon>Nematoda</taxon>
        <taxon>Chromadorea</taxon>
        <taxon>Rhabditida</taxon>
        <taxon>Tylenchina</taxon>
        <taxon>Tylenchomorpha</taxon>
        <taxon>Sphaerularioidea</taxon>
        <taxon>Anguinidae</taxon>
        <taxon>Anguininae</taxon>
        <taxon>Ditylenchus</taxon>
    </lineage>
</organism>
<dbReference type="Proteomes" id="UP001201812">
    <property type="component" value="Unassembled WGS sequence"/>
</dbReference>
<dbReference type="InterPro" id="IPR050235">
    <property type="entry name" value="CK1_Ser-Thr_kinase"/>
</dbReference>
<feature type="domain" description="Protein kinase" evidence="2">
    <location>
        <begin position="102"/>
        <end position="393"/>
    </location>
</feature>
<dbReference type="PROSITE" id="PS00109">
    <property type="entry name" value="PROTEIN_KINASE_TYR"/>
    <property type="match status" value="1"/>
</dbReference>
<reference evidence="3" key="1">
    <citation type="submission" date="2022-01" db="EMBL/GenBank/DDBJ databases">
        <title>Genome Sequence Resource for Two Populations of Ditylenchus destructor, the Migratory Endoparasitic Phytonematode.</title>
        <authorList>
            <person name="Zhang H."/>
            <person name="Lin R."/>
            <person name="Xie B."/>
        </authorList>
    </citation>
    <scope>NUCLEOTIDE SEQUENCE</scope>
    <source>
        <strain evidence="3">BazhouSP</strain>
    </source>
</reference>
<dbReference type="PROSITE" id="PS50011">
    <property type="entry name" value="PROTEIN_KINASE_DOM"/>
    <property type="match status" value="1"/>
</dbReference>
<dbReference type="InterPro" id="IPR011009">
    <property type="entry name" value="Kinase-like_dom_sf"/>
</dbReference>
<dbReference type="AlphaFoldDB" id="A0AAD4QZY8"/>
<keyword evidence="4" id="KW-1185">Reference proteome</keyword>
<dbReference type="InterPro" id="IPR008266">
    <property type="entry name" value="Tyr_kinase_AS"/>
</dbReference>
<feature type="region of interest" description="Disordered" evidence="1">
    <location>
        <begin position="1"/>
        <end position="24"/>
    </location>
</feature>
<evidence type="ECO:0000256" key="1">
    <source>
        <dbReference type="SAM" id="MobiDB-lite"/>
    </source>
</evidence>
<protein>
    <submittedName>
        <fullName evidence="3">Protein kinase domain-containing protein</fullName>
    </submittedName>
</protein>
<evidence type="ECO:0000313" key="3">
    <source>
        <dbReference type="EMBL" id="KAI1712478.1"/>
    </source>
</evidence>
<evidence type="ECO:0000259" key="2">
    <source>
        <dbReference type="PROSITE" id="PS50011"/>
    </source>
</evidence>
<keyword evidence="3" id="KW-0808">Transferase</keyword>
<evidence type="ECO:0000313" key="4">
    <source>
        <dbReference type="Proteomes" id="UP001201812"/>
    </source>
</evidence>
<dbReference type="InterPro" id="IPR000719">
    <property type="entry name" value="Prot_kinase_dom"/>
</dbReference>
<dbReference type="GO" id="GO:0004672">
    <property type="term" value="F:protein kinase activity"/>
    <property type="evidence" value="ECO:0007669"/>
    <property type="project" value="InterPro"/>
</dbReference>
<comment type="caution">
    <text evidence="3">The sequence shown here is derived from an EMBL/GenBank/DDBJ whole genome shotgun (WGS) entry which is preliminary data.</text>
</comment>
<dbReference type="GO" id="GO:0005524">
    <property type="term" value="F:ATP binding"/>
    <property type="evidence" value="ECO:0007669"/>
    <property type="project" value="InterPro"/>
</dbReference>
<dbReference type="SUPFAM" id="SSF56112">
    <property type="entry name" value="Protein kinase-like (PK-like)"/>
    <property type="match status" value="1"/>
</dbReference>
<dbReference type="Pfam" id="PF00069">
    <property type="entry name" value="Pkinase"/>
    <property type="match status" value="1"/>
</dbReference>
<keyword evidence="3" id="KW-0418">Kinase</keyword>
<name>A0AAD4QZY8_9BILA</name>
<dbReference type="EMBL" id="JAKKPZ010000018">
    <property type="protein sequence ID" value="KAI1712478.1"/>
    <property type="molecule type" value="Genomic_DNA"/>
</dbReference>
<sequence length="431" mass="50909">MAPKGATRGKTAESIDTEDPEQKVPEQILTQPSLDREYFLLQEKNRVGHDVAYHIDKSRPQYVLFGKDIPRLCKEYAKKLQENKISFTFDADEVVKGNKFSFKVIKKMRRGSNCYIVMNTEDKNFYYMKVEPHKAVPREARLDNEVRMLMNSKRAEKQFREHFLKIHDVGKGHRKSEQYNMIATELAGFNLPMLHQHYGFQEFRPADAIRLCMQTLQAIHDVHLCHYIHRDVRPKNFVIGSKRREMVYIVNFGLSFEYYPDPHNRCVLAKHKNLSPKFQPRAFHTGSEYTRLGDMESWLYVCFWLFDRKCLPWNSLAESEKPDERQICNCKELFFAGLYDQKLATNSNLPLGPLIAMRNQLKTDLLHATIRTSVDYSFYGRTVLQMMEVMPKFQWNDLYQWQTPDALEYQRYLEAKQKSLSIQLQKSKKSK</sequence>
<proteinExistence type="predicted"/>
<dbReference type="Gene3D" id="1.10.510.10">
    <property type="entry name" value="Transferase(Phosphotransferase) domain 1"/>
    <property type="match status" value="1"/>
</dbReference>
<gene>
    <name evidence="3" type="ORF">DdX_09564</name>
</gene>
<dbReference type="PANTHER" id="PTHR11909">
    <property type="entry name" value="CASEIN KINASE-RELATED"/>
    <property type="match status" value="1"/>
</dbReference>
<dbReference type="SMART" id="SM00220">
    <property type="entry name" value="S_TKc"/>
    <property type="match status" value="1"/>
</dbReference>
<accession>A0AAD4QZY8</accession>